<reference evidence="2" key="1">
    <citation type="submission" date="2021-01" db="UniProtKB">
        <authorList>
            <consortium name="EnsemblMetazoa"/>
        </authorList>
    </citation>
    <scope>IDENTIFICATION</scope>
</reference>
<sequence>MWTVRLALLFCALHLSSAGYKNKGELIARNYLVDSIETLSPTWYVSFQVQPIHRVAQWSNVIHLTASGKDITSYGDRIPAVFFNRHSTSLHICSAVNNNRNHCFNTQPLPLHRWTTVEITQFQQGHTAVFYKIKINGQVVHKVQNKNVRFFPNVQVYRGNPFYTAAPARIRAFTYKNLPYEHTLTRNTLIKKLKAYYSDFEVSFDIRPFGKVHSWSSILHVTEWDDNSAYGNRIPAVFFRPESNKLTICSAINGNKNYCWSAKTDLPADKFSHVIIKQKLIKNQFMYTIYVNAKQVFKIVNTRPITLYRAKVFLSSPWHPAAKAFVQRVRVTTTTRAGFKLIKGKMTSVIPRVDREWYLSFDIKPENKLIYGWGSIIHLTTGGNHGKVGYRIPGIWFNPNSRRLHICYAINHYHNRCINTHALAASKWTNIQVVQVFDSGLYQFKYIILINNVVKATLINSRPRSFQNVQVWTADPWHHAANAFLRNLVFQNIRAYD</sequence>
<dbReference type="EnsemblMetazoa" id="CLYHEMT025489.1">
    <property type="protein sequence ID" value="CLYHEMP025489.1"/>
    <property type="gene ID" value="CLYHEMG025489"/>
</dbReference>
<evidence type="ECO:0000313" key="2">
    <source>
        <dbReference type="EnsemblMetazoa" id="CLYHEMP025489.1"/>
    </source>
</evidence>
<evidence type="ECO:0000256" key="1">
    <source>
        <dbReference type="SAM" id="SignalP"/>
    </source>
</evidence>
<keyword evidence="1" id="KW-0732">Signal</keyword>
<proteinExistence type="predicted"/>
<dbReference type="GeneID" id="136799925"/>
<dbReference type="Proteomes" id="UP000594262">
    <property type="component" value="Unplaced"/>
</dbReference>
<evidence type="ECO:0008006" key="4">
    <source>
        <dbReference type="Google" id="ProtNLM"/>
    </source>
</evidence>
<feature type="signal peptide" evidence="1">
    <location>
        <begin position="1"/>
        <end position="18"/>
    </location>
</feature>
<dbReference type="AlphaFoldDB" id="A0A7M5XNJ9"/>
<dbReference type="OrthoDB" id="2120109at2759"/>
<organism evidence="2 3">
    <name type="scientific">Clytia hemisphaerica</name>
    <dbReference type="NCBI Taxonomy" id="252671"/>
    <lineage>
        <taxon>Eukaryota</taxon>
        <taxon>Metazoa</taxon>
        <taxon>Cnidaria</taxon>
        <taxon>Hydrozoa</taxon>
        <taxon>Hydroidolina</taxon>
        <taxon>Leptothecata</taxon>
        <taxon>Obeliida</taxon>
        <taxon>Clytiidae</taxon>
        <taxon>Clytia</taxon>
    </lineage>
</organism>
<evidence type="ECO:0000313" key="3">
    <source>
        <dbReference type="Proteomes" id="UP000594262"/>
    </source>
</evidence>
<protein>
    <recommendedName>
        <fullName evidence="4">Cnidarian restricted protein</fullName>
    </recommendedName>
</protein>
<feature type="chain" id="PRO_5029545855" description="Cnidarian restricted protein" evidence="1">
    <location>
        <begin position="19"/>
        <end position="497"/>
    </location>
</feature>
<name>A0A7M5XNJ9_9CNID</name>
<dbReference type="RefSeq" id="XP_066912652.1">
    <property type="nucleotide sequence ID" value="XM_067056551.1"/>
</dbReference>
<keyword evidence="3" id="KW-1185">Reference proteome</keyword>
<accession>A0A7M5XNJ9</accession>